<dbReference type="eggNOG" id="COG3491">
    <property type="taxonomic scope" value="Bacteria"/>
</dbReference>
<dbReference type="GO" id="GO:0017000">
    <property type="term" value="P:antibiotic biosynthetic process"/>
    <property type="evidence" value="ECO:0007669"/>
    <property type="project" value="UniProtKB-KW"/>
</dbReference>
<keyword evidence="7" id="KW-1185">Reference proteome</keyword>
<dbReference type="Proteomes" id="UP000018291">
    <property type="component" value="Unassembled WGS sequence"/>
</dbReference>
<dbReference type="STRING" id="1229780.BN381_80178"/>
<feature type="region of interest" description="Disordered" evidence="4">
    <location>
        <begin position="192"/>
        <end position="214"/>
    </location>
</feature>
<feature type="domain" description="Fe2OG dioxygenase" evidence="5">
    <location>
        <begin position="177"/>
        <end position="295"/>
    </location>
</feature>
<protein>
    <submittedName>
        <fullName evidence="6">Oxidoreductase, 2OG-Fe(II) oxygenase family</fullName>
    </submittedName>
</protein>
<dbReference type="InterPro" id="IPR026992">
    <property type="entry name" value="DIOX_N"/>
</dbReference>
<dbReference type="InterPro" id="IPR044861">
    <property type="entry name" value="IPNS-like_FE2OG_OXY"/>
</dbReference>
<comment type="similarity">
    <text evidence="3">Belongs to the iron/ascorbate-dependent oxidoreductase family.</text>
</comment>
<evidence type="ECO:0000256" key="3">
    <source>
        <dbReference type="RuleBase" id="RU003682"/>
    </source>
</evidence>
<comment type="caution">
    <text evidence="6">The sequence shown here is derived from an EMBL/GenBank/DDBJ whole genome shotgun (WGS) entry which is preliminary data.</text>
</comment>
<keyword evidence="3" id="KW-0408">Iron</keyword>
<dbReference type="GO" id="GO:0046872">
    <property type="term" value="F:metal ion binding"/>
    <property type="evidence" value="ECO:0007669"/>
    <property type="project" value="UniProtKB-KW"/>
</dbReference>
<keyword evidence="2" id="KW-0045">Antibiotic biosynthesis</keyword>
<name>R4Z4I4_9ACTN</name>
<comment type="pathway">
    <text evidence="1">Antibiotic biosynthesis.</text>
</comment>
<organism evidence="6 7">
    <name type="scientific">Candidatus Neomicrothrix parvicella RN1</name>
    <dbReference type="NCBI Taxonomy" id="1229780"/>
    <lineage>
        <taxon>Bacteria</taxon>
        <taxon>Bacillati</taxon>
        <taxon>Actinomycetota</taxon>
        <taxon>Acidimicrobiia</taxon>
        <taxon>Acidimicrobiales</taxon>
        <taxon>Microthrixaceae</taxon>
        <taxon>Candidatus Neomicrothrix</taxon>
    </lineage>
</organism>
<evidence type="ECO:0000256" key="4">
    <source>
        <dbReference type="SAM" id="MobiDB-lite"/>
    </source>
</evidence>
<evidence type="ECO:0000259" key="5">
    <source>
        <dbReference type="PROSITE" id="PS51471"/>
    </source>
</evidence>
<evidence type="ECO:0000256" key="2">
    <source>
        <dbReference type="ARBA" id="ARBA00023194"/>
    </source>
</evidence>
<dbReference type="InterPro" id="IPR027443">
    <property type="entry name" value="IPNS-like_sf"/>
</dbReference>
<sequence>MNVPPLVDIGPLMSASHGSPVSPARRQVSDALNEACGTWGFFRITGHGIDPALLRNLDGQARNFFARSDEEKSQVAMAKAGSAWRGWFPVGAELTSGRPDRKEGLYIGTELPSDDPRVLAQLPLHGPNLFPDHPDGLGPAAIDWMEAVTEVGHAIMSGLAIALGLDPHWFATHLTADPTVLFRIFRYPPDTRPPDGPAPATDADAHPNAATPPAWGVAEHTDYGLLTLLAQDDNGGLEVRVADGWVKVPAEPGVMVCNLGDMLEAITAGRYRSTLHRVRNTSGRSRLSFPLFFDPSWDAQVRPLPITADDPATPPTTSARWDGADPAAWSGTYGQYLTAKVARVFPELFSSVGP</sequence>
<gene>
    <name evidence="6" type="ORF">BN381_80178</name>
</gene>
<dbReference type="InterPro" id="IPR005123">
    <property type="entry name" value="Oxoglu/Fe-dep_dioxygenase_dom"/>
</dbReference>
<proteinExistence type="inferred from homology"/>
<dbReference type="OrthoDB" id="21825at2"/>
<keyword evidence="3" id="KW-0479">Metal-binding</keyword>
<dbReference type="PANTHER" id="PTHR47990">
    <property type="entry name" value="2-OXOGLUTARATE (2OG) AND FE(II)-DEPENDENT OXYGENASE SUPERFAMILY PROTEIN-RELATED"/>
    <property type="match status" value="1"/>
</dbReference>
<dbReference type="InterPro" id="IPR050231">
    <property type="entry name" value="Iron_ascorbate_oxido_reductase"/>
</dbReference>
<dbReference type="GO" id="GO:0016491">
    <property type="term" value="F:oxidoreductase activity"/>
    <property type="evidence" value="ECO:0007669"/>
    <property type="project" value="UniProtKB-KW"/>
</dbReference>
<feature type="compositionally biased region" description="Low complexity" evidence="4">
    <location>
        <begin position="198"/>
        <end position="214"/>
    </location>
</feature>
<dbReference type="AlphaFoldDB" id="R4Z4I4"/>
<dbReference type="RefSeq" id="WP_012230554.1">
    <property type="nucleotide sequence ID" value="NZ_HG422565.1"/>
</dbReference>
<dbReference type="PRINTS" id="PR00682">
    <property type="entry name" value="IPNSYNTHASE"/>
</dbReference>
<dbReference type="HOGENOM" id="CLU_010119_6_3_11"/>
<dbReference type="Pfam" id="PF14226">
    <property type="entry name" value="DIOX_N"/>
    <property type="match status" value="1"/>
</dbReference>
<accession>R4Z4I4</accession>
<dbReference type="EMBL" id="CANL01000078">
    <property type="protein sequence ID" value="CCM65648.1"/>
    <property type="molecule type" value="Genomic_DNA"/>
</dbReference>
<evidence type="ECO:0000313" key="6">
    <source>
        <dbReference type="EMBL" id="CCM65648.1"/>
    </source>
</evidence>
<dbReference type="SUPFAM" id="SSF51197">
    <property type="entry name" value="Clavaminate synthase-like"/>
    <property type="match status" value="1"/>
</dbReference>
<reference evidence="6 7" key="1">
    <citation type="journal article" date="2013" name="ISME J.">
        <title>Metabolic model for the filamentous 'Candidatus Microthrix parvicella' based on genomic and metagenomic analyses.</title>
        <authorList>
            <person name="Jon McIlroy S."/>
            <person name="Kristiansen R."/>
            <person name="Albertsen M."/>
            <person name="Michael Karst S."/>
            <person name="Rossetti S."/>
            <person name="Lund Nielsen J."/>
            <person name="Tandoi V."/>
            <person name="James Seviour R."/>
            <person name="Nielsen P.H."/>
        </authorList>
    </citation>
    <scope>NUCLEOTIDE SEQUENCE [LARGE SCALE GENOMIC DNA]</scope>
    <source>
        <strain evidence="6 7">RN1</strain>
    </source>
</reference>
<evidence type="ECO:0000256" key="1">
    <source>
        <dbReference type="ARBA" id="ARBA00004792"/>
    </source>
</evidence>
<dbReference type="Gene3D" id="2.60.120.330">
    <property type="entry name" value="B-lactam Antibiotic, Isopenicillin N Synthase, Chain"/>
    <property type="match status" value="1"/>
</dbReference>
<keyword evidence="3" id="KW-0560">Oxidoreductase</keyword>
<dbReference type="Pfam" id="PF03171">
    <property type="entry name" value="2OG-FeII_Oxy"/>
    <property type="match status" value="1"/>
</dbReference>
<dbReference type="PROSITE" id="PS51471">
    <property type="entry name" value="FE2OG_OXY"/>
    <property type="match status" value="1"/>
</dbReference>
<evidence type="ECO:0000313" key="7">
    <source>
        <dbReference type="Proteomes" id="UP000018291"/>
    </source>
</evidence>